<comment type="similarity">
    <text evidence="1 5 6">Belongs to the bacterial ribosomal protein bS21 family.</text>
</comment>
<keyword evidence="3 5" id="KW-0687">Ribonucleoprotein</keyword>
<evidence type="ECO:0000256" key="4">
    <source>
        <dbReference type="ARBA" id="ARBA00035135"/>
    </source>
</evidence>
<dbReference type="AlphaFoldDB" id="A0A2M9XEN8"/>
<keyword evidence="2 5" id="KW-0689">Ribosomal protein</keyword>
<dbReference type="NCBIfam" id="TIGR00030">
    <property type="entry name" value="S21p"/>
    <property type="match status" value="1"/>
</dbReference>
<comment type="caution">
    <text evidence="8">The sequence shown here is derived from an EMBL/GenBank/DDBJ whole genome shotgun (WGS) entry which is preliminary data.</text>
</comment>
<evidence type="ECO:0000256" key="1">
    <source>
        <dbReference type="ARBA" id="ARBA00006640"/>
    </source>
</evidence>
<evidence type="ECO:0000313" key="9">
    <source>
        <dbReference type="Proteomes" id="UP000232196"/>
    </source>
</evidence>
<dbReference type="InterPro" id="IPR038380">
    <property type="entry name" value="Ribosomal_bS21_sf"/>
</dbReference>
<accession>A0A2M9XEN8</accession>
<dbReference type="InterPro" id="IPR001911">
    <property type="entry name" value="Ribosomal_bS21"/>
</dbReference>
<dbReference type="GO" id="GO:1990904">
    <property type="term" value="C:ribonucleoprotein complex"/>
    <property type="evidence" value="ECO:0007669"/>
    <property type="project" value="UniProtKB-KW"/>
</dbReference>
<dbReference type="Pfam" id="PF01165">
    <property type="entry name" value="Ribosomal_S21"/>
    <property type="match status" value="1"/>
</dbReference>
<dbReference type="EMBL" id="NPDN01000003">
    <property type="protein sequence ID" value="PJZ26099.1"/>
    <property type="molecule type" value="Genomic_DNA"/>
</dbReference>
<keyword evidence="9" id="KW-1185">Reference proteome</keyword>
<evidence type="ECO:0000256" key="5">
    <source>
        <dbReference type="HAMAP-Rule" id="MF_00358"/>
    </source>
</evidence>
<dbReference type="OrthoDB" id="9799244at2"/>
<dbReference type="PANTHER" id="PTHR21109:SF22">
    <property type="entry name" value="SMALL RIBOSOMAL SUBUNIT PROTEIN BS21"/>
    <property type="match status" value="1"/>
</dbReference>
<gene>
    <name evidence="5" type="primary">rpsU</name>
    <name evidence="8" type="ORF">CH357_06250</name>
</gene>
<evidence type="ECO:0000256" key="7">
    <source>
        <dbReference type="SAM" id="MobiDB-lite"/>
    </source>
</evidence>
<evidence type="ECO:0000313" key="8">
    <source>
        <dbReference type="EMBL" id="PJZ26099.1"/>
    </source>
</evidence>
<dbReference type="PANTHER" id="PTHR21109">
    <property type="entry name" value="MITOCHONDRIAL 28S RIBOSOMAL PROTEIN S21"/>
    <property type="match status" value="1"/>
</dbReference>
<dbReference type="HAMAP" id="MF_00358">
    <property type="entry name" value="Ribosomal_bS21"/>
    <property type="match status" value="1"/>
</dbReference>
<organism evidence="8 9">
    <name type="scientific">Leptospira hartskeerlii</name>
    <dbReference type="NCBI Taxonomy" id="2023177"/>
    <lineage>
        <taxon>Bacteria</taxon>
        <taxon>Pseudomonadati</taxon>
        <taxon>Spirochaetota</taxon>
        <taxon>Spirochaetia</taxon>
        <taxon>Leptospirales</taxon>
        <taxon>Leptospiraceae</taxon>
        <taxon>Leptospira</taxon>
    </lineage>
</organism>
<reference evidence="8 9" key="1">
    <citation type="submission" date="2017-07" db="EMBL/GenBank/DDBJ databases">
        <title>Leptospira spp. isolated from tropical soils.</title>
        <authorList>
            <person name="Thibeaux R."/>
            <person name="Iraola G."/>
            <person name="Ferres I."/>
            <person name="Bierque E."/>
            <person name="Girault D."/>
            <person name="Soupe-Gilbert M.-E."/>
            <person name="Picardeau M."/>
            <person name="Goarant C."/>
        </authorList>
    </citation>
    <scope>NUCLEOTIDE SEQUENCE [LARGE SCALE GENOMIC DNA]</scope>
    <source>
        <strain evidence="8 9">MCA1-C-A1</strain>
    </source>
</reference>
<dbReference type="RefSeq" id="WP_008591132.1">
    <property type="nucleotide sequence ID" value="NZ_NPDL01000003.1"/>
</dbReference>
<dbReference type="PRINTS" id="PR00976">
    <property type="entry name" value="RIBOSOMALS21"/>
</dbReference>
<protein>
    <recommendedName>
        <fullName evidence="4 5">Small ribosomal subunit protein bS21</fullName>
    </recommendedName>
</protein>
<evidence type="ECO:0000256" key="2">
    <source>
        <dbReference type="ARBA" id="ARBA00022980"/>
    </source>
</evidence>
<dbReference type="Proteomes" id="UP000232196">
    <property type="component" value="Unassembled WGS sequence"/>
</dbReference>
<evidence type="ECO:0000256" key="6">
    <source>
        <dbReference type="RuleBase" id="RU000667"/>
    </source>
</evidence>
<dbReference type="GO" id="GO:0005840">
    <property type="term" value="C:ribosome"/>
    <property type="evidence" value="ECO:0007669"/>
    <property type="project" value="UniProtKB-KW"/>
</dbReference>
<sequence>MVGIIVKEGESIESALKRFKRDCANAGIMSEIKRREFYEKPSIKKKKALESAKRKLEKKKRLFSRKDRG</sequence>
<dbReference type="Gene3D" id="1.20.5.1150">
    <property type="entry name" value="Ribosomal protein S8"/>
    <property type="match status" value="1"/>
</dbReference>
<dbReference type="GO" id="GO:0003735">
    <property type="term" value="F:structural constituent of ribosome"/>
    <property type="evidence" value="ECO:0007669"/>
    <property type="project" value="InterPro"/>
</dbReference>
<feature type="region of interest" description="Disordered" evidence="7">
    <location>
        <begin position="49"/>
        <end position="69"/>
    </location>
</feature>
<proteinExistence type="inferred from homology"/>
<dbReference type="GO" id="GO:0006412">
    <property type="term" value="P:translation"/>
    <property type="evidence" value="ECO:0007669"/>
    <property type="project" value="UniProtKB-UniRule"/>
</dbReference>
<evidence type="ECO:0000256" key="3">
    <source>
        <dbReference type="ARBA" id="ARBA00023274"/>
    </source>
</evidence>
<name>A0A2M9XEN8_9LEPT</name>